<dbReference type="AlphaFoldDB" id="A0ABD6EMC0"/>
<evidence type="ECO:0000313" key="1">
    <source>
        <dbReference type="EMBL" id="MFH4978581.1"/>
    </source>
</evidence>
<gene>
    <name evidence="1" type="ORF">AB6A40_005290</name>
</gene>
<sequence length="104" mass="11912">MEFPTERQHPIFLHQKYGEKIRSSIQGCDERTAKKKEKVESKTQEIFVRLQLDAALIRIPGSTSPLIFGGEVNSDLKQLLFSIAMDKRFSGRARELGHAKVRNK</sequence>
<keyword evidence="2" id="KW-1185">Reference proteome</keyword>
<evidence type="ECO:0000313" key="2">
    <source>
        <dbReference type="Proteomes" id="UP001608902"/>
    </source>
</evidence>
<organism evidence="1 2">
    <name type="scientific">Gnathostoma spinigerum</name>
    <dbReference type="NCBI Taxonomy" id="75299"/>
    <lineage>
        <taxon>Eukaryota</taxon>
        <taxon>Metazoa</taxon>
        <taxon>Ecdysozoa</taxon>
        <taxon>Nematoda</taxon>
        <taxon>Chromadorea</taxon>
        <taxon>Rhabditida</taxon>
        <taxon>Spirurina</taxon>
        <taxon>Gnathostomatomorpha</taxon>
        <taxon>Gnathostomatoidea</taxon>
        <taxon>Gnathostomatidae</taxon>
        <taxon>Gnathostoma</taxon>
    </lineage>
</organism>
<reference evidence="1 2" key="1">
    <citation type="submission" date="2024-08" db="EMBL/GenBank/DDBJ databases">
        <title>Gnathostoma spinigerum genome.</title>
        <authorList>
            <person name="Gonzalez-Bertolin B."/>
            <person name="Monzon S."/>
            <person name="Zaballos A."/>
            <person name="Jimenez P."/>
            <person name="Dekumyoy P."/>
            <person name="Varona S."/>
            <person name="Cuesta I."/>
            <person name="Sumanam S."/>
            <person name="Adisakwattana P."/>
            <person name="Gasser R.B."/>
            <person name="Hernandez-Gonzalez A."/>
            <person name="Young N.D."/>
            <person name="Perteguer M.J."/>
        </authorList>
    </citation>
    <scope>NUCLEOTIDE SEQUENCE [LARGE SCALE GENOMIC DNA]</scope>
    <source>
        <strain evidence="1">AL3</strain>
        <tissue evidence="1">Liver</tissue>
    </source>
</reference>
<name>A0ABD6EMC0_9BILA</name>
<dbReference type="EMBL" id="JBGFUD010003313">
    <property type="protein sequence ID" value="MFH4978581.1"/>
    <property type="molecule type" value="Genomic_DNA"/>
</dbReference>
<accession>A0ABD6EMC0</accession>
<proteinExistence type="predicted"/>
<dbReference type="Proteomes" id="UP001608902">
    <property type="component" value="Unassembled WGS sequence"/>
</dbReference>
<comment type="caution">
    <text evidence="1">The sequence shown here is derived from an EMBL/GenBank/DDBJ whole genome shotgun (WGS) entry which is preliminary data.</text>
</comment>
<protein>
    <submittedName>
        <fullName evidence="1">Uncharacterized protein</fullName>
    </submittedName>
</protein>